<evidence type="ECO:0000256" key="3">
    <source>
        <dbReference type="ARBA" id="ARBA00022448"/>
    </source>
</evidence>
<feature type="transmembrane region" description="Helical" evidence="8">
    <location>
        <begin position="80"/>
        <end position="105"/>
    </location>
</feature>
<dbReference type="PANTHER" id="PTHR34979">
    <property type="entry name" value="INNER MEMBRANE PROTEIN YGAZ"/>
    <property type="match status" value="1"/>
</dbReference>
<keyword evidence="7 8" id="KW-0472">Membrane</keyword>
<dbReference type="GO" id="GO:1903785">
    <property type="term" value="P:L-valine transmembrane transport"/>
    <property type="evidence" value="ECO:0007669"/>
    <property type="project" value="TreeGrafter"/>
</dbReference>
<sequence>MKSMPNSQTANVRLTMAGAVRGARSLGPISLFVIPFGIAFGAAAIERGVTPDQSIVMSLSVFSAAAQFAALDFWEGPLPTISLLLTVFAVGTRLILMGATLAPWLNRLSRPKRLLALSVLSDVNFADSYDAFRRDDRDVGRLVGGGLALCICWALGTAIGVIAGASLGNLERFGIDVVMVAFFAAIAVGQWEGLQDLLPSAVAATVAVLGLTLLPPGWNIVLAAIAGGIAGLLWHGR</sequence>
<comment type="similarity">
    <text evidence="2">Belongs to the AzlC family.</text>
</comment>
<keyword evidence="6 8" id="KW-1133">Transmembrane helix</keyword>
<dbReference type="OrthoDB" id="9803444at2"/>
<accession>A0A545T0B3</accession>
<feature type="transmembrane region" description="Helical" evidence="8">
    <location>
        <begin position="142"/>
        <end position="167"/>
    </location>
</feature>
<keyword evidence="10" id="KW-1185">Reference proteome</keyword>
<dbReference type="Proteomes" id="UP000315252">
    <property type="component" value="Unassembled WGS sequence"/>
</dbReference>
<organism evidence="9 10">
    <name type="scientific">Denitrobaculum tricleocarpae</name>
    <dbReference type="NCBI Taxonomy" id="2591009"/>
    <lineage>
        <taxon>Bacteria</taxon>
        <taxon>Pseudomonadati</taxon>
        <taxon>Pseudomonadota</taxon>
        <taxon>Alphaproteobacteria</taxon>
        <taxon>Rhodospirillales</taxon>
        <taxon>Rhodospirillaceae</taxon>
        <taxon>Denitrobaculum</taxon>
    </lineage>
</organism>
<evidence type="ECO:0000256" key="4">
    <source>
        <dbReference type="ARBA" id="ARBA00022475"/>
    </source>
</evidence>
<comment type="subcellular location">
    <subcellularLocation>
        <location evidence="1">Cell membrane</location>
        <topology evidence="1">Multi-pass membrane protein</topology>
    </subcellularLocation>
</comment>
<dbReference type="PANTHER" id="PTHR34979:SF1">
    <property type="entry name" value="INNER MEMBRANE PROTEIN YGAZ"/>
    <property type="match status" value="1"/>
</dbReference>
<dbReference type="InterPro" id="IPR011606">
    <property type="entry name" value="Brnchd-chn_aa_trnsp_permease"/>
</dbReference>
<proteinExistence type="inferred from homology"/>
<protein>
    <submittedName>
        <fullName evidence="9">AzlC family ABC transporter permease</fullName>
    </submittedName>
</protein>
<dbReference type="AlphaFoldDB" id="A0A545T0B3"/>
<gene>
    <name evidence="9" type="ORF">FKG95_27770</name>
</gene>
<dbReference type="Pfam" id="PF03591">
    <property type="entry name" value="AzlC"/>
    <property type="match status" value="1"/>
</dbReference>
<evidence type="ECO:0000256" key="7">
    <source>
        <dbReference type="ARBA" id="ARBA00023136"/>
    </source>
</evidence>
<evidence type="ECO:0000256" key="1">
    <source>
        <dbReference type="ARBA" id="ARBA00004651"/>
    </source>
</evidence>
<evidence type="ECO:0000256" key="6">
    <source>
        <dbReference type="ARBA" id="ARBA00022989"/>
    </source>
</evidence>
<comment type="caution">
    <text evidence="9">The sequence shown here is derived from an EMBL/GenBank/DDBJ whole genome shotgun (WGS) entry which is preliminary data.</text>
</comment>
<evidence type="ECO:0000256" key="2">
    <source>
        <dbReference type="ARBA" id="ARBA00010735"/>
    </source>
</evidence>
<evidence type="ECO:0000313" key="10">
    <source>
        <dbReference type="Proteomes" id="UP000315252"/>
    </source>
</evidence>
<keyword evidence="5 8" id="KW-0812">Transmembrane</keyword>
<feature type="transmembrane region" description="Helical" evidence="8">
    <location>
        <begin position="25"/>
        <end position="43"/>
    </location>
</feature>
<keyword evidence="4" id="KW-1003">Cell membrane</keyword>
<dbReference type="EMBL" id="VHSH01000016">
    <property type="protein sequence ID" value="TQV70657.1"/>
    <property type="molecule type" value="Genomic_DNA"/>
</dbReference>
<keyword evidence="3" id="KW-0813">Transport</keyword>
<feature type="transmembrane region" description="Helical" evidence="8">
    <location>
        <begin position="220"/>
        <end position="236"/>
    </location>
</feature>
<reference evidence="9 10" key="1">
    <citation type="submission" date="2019-06" db="EMBL/GenBank/DDBJ databases">
        <title>Whole genome sequence for Rhodospirillaceae sp. R148.</title>
        <authorList>
            <person name="Wang G."/>
        </authorList>
    </citation>
    <scope>NUCLEOTIDE SEQUENCE [LARGE SCALE GENOMIC DNA]</scope>
    <source>
        <strain evidence="9 10">R148</strain>
    </source>
</reference>
<name>A0A545T0B3_9PROT</name>
<evidence type="ECO:0000256" key="8">
    <source>
        <dbReference type="SAM" id="Phobius"/>
    </source>
</evidence>
<dbReference type="GO" id="GO:0005886">
    <property type="term" value="C:plasma membrane"/>
    <property type="evidence" value="ECO:0007669"/>
    <property type="project" value="UniProtKB-SubCell"/>
</dbReference>
<evidence type="ECO:0000313" key="9">
    <source>
        <dbReference type="EMBL" id="TQV70657.1"/>
    </source>
</evidence>
<evidence type="ECO:0000256" key="5">
    <source>
        <dbReference type="ARBA" id="ARBA00022692"/>
    </source>
</evidence>